<dbReference type="GO" id="GO:0003691">
    <property type="term" value="F:double-stranded telomeric DNA binding"/>
    <property type="evidence" value="ECO:0007669"/>
    <property type="project" value="InterPro"/>
</dbReference>
<dbReference type="AlphaFoldDB" id="A0AAE1A997"/>
<dbReference type="InterPro" id="IPR040363">
    <property type="entry name" value="HMBOX1"/>
</dbReference>
<evidence type="ECO:0000313" key="3">
    <source>
        <dbReference type="Proteomes" id="UP001283361"/>
    </source>
</evidence>
<organism evidence="2 3">
    <name type="scientific">Elysia crispata</name>
    <name type="common">lettuce slug</name>
    <dbReference type="NCBI Taxonomy" id="231223"/>
    <lineage>
        <taxon>Eukaryota</taxon>
        <taxon>Metazoa</taxon>
        <taxon>Spiralia</taxon>
        <taxon>Lophotrochozoa</taxon>
        <taxon>Mollusca</taxon>
        <taxon>Gastropoda</taxon>
        <taxon>Heterobranchia</taxon>
        <taxon>Euthyneura</taxon>
        <taxon>Panpulmonata</taxon>
        <taxon>Sacoglossa</taxon>
        <taxon>Placobranchoidea</taxon>
        <taxon>Plakobranchidae</taxon>
        <taxon>Elysia</taxon>
    </lineage>
</organism>
<gene>
    <name evidence="2" type="ORF">RRG08_044354</name>
</gene>
<dbReference type="InterPro" id="IPR044866">
    <property type="entry name" value="HNF_P1"/>
</dbReference>
<reference evidence="2" key="1">
    <citation type="journal article" date="2023" name="G3 (Bethesda)">
        <title>A reference genome for the long-term kleptoplast-retaining sea slug Elysia crispata morphotype clarki.</title>
        <authorList>
            <person name="Eastman K.E."/>
            <person name="Pendleton A.L."/>
            <person name="Shaikh M.A."/>
            <person name="Suttiyut T."/>
            <person name="Ogas R."/>
            <person name="Tomko P."/>
            <person name="Gavelis G."/>
            <person name="Widhalm J.R."/>
            <person name="Wisecaver J.H."/>
        </authorList>
    </citation>
    <scope>NUCLEOTIDE SEQUENCE</scope>
    <source>
        <strain evidence="2">ECLA1</strain>
    </source>
</reference>
<evidence type="ECO:0000259" key="1">
    <source>
        <dbReference type="PROSITE" id="PS51937"/>
    </source>
</evidence>
<evidence type="ECO:0000313" key="2">
    <source>
        <dbReference type="EMBL" id="KAK3783348.1"/>
    </source>
</evidence>
<protein>
    <recommendedName>
        <fullName evidence="1">HNF-p1 domain-containing protein</fullName>
    </recommendedName>
</protein>
<keyword evidence="3" id="KW-1185">Reference proteome</keyword>
<dbReference type="Proteomes" id="UP001283361">
    <property type="component" value="Unassembled WGS sequence"/>
</dbReference>
<proteinExistence type="predicted"/>
<comment type="caution">
    <text evidence="2">The sequence shown here is derived from an EMBL/GenBank/DDBJ whole genome shotgun (WGS) entry which is preliminary data.</text>
</comment>
<dbReference type="PANTHER" id="PTHR14618:SF0">
    <property type="entry name" value="HOMEOBOX-CONTAINING PROTEIN 1"/>
    <property type="match status" value="1"/>
</dbReference>
<name>A0AAE1A997_9GAST</name>
<sequence>MQASSSNFSVEQVELIRRLRNSGITYQQLIDAFQALERIDATFGNTFNTPVCNSLHDARTVGAQGFIDNITHTYFADDKISCCN</sequence>
<dbReference type="PROSITE" id="PS51937">
    <property type="entry name" value="HNF_P1"/>
    <property type="match status" value="1"/>
</dbReference>
<dbReference type="EMBL" id="JAWDGP010002420">
    <property type="protein sequence ID" value="KAK3783348.1"/>
    <property type="molecule type" value="Genomic_DNA"/>
</dbReference>
<accession>A0AAE1A997</accession>
<dbReference type="GO" id="GO:0005634">
    <property type="term" value="C:nucleus"/>
    <property type="evidence" value="ECO:0007669"/>
    <property type="project" value="TreeGrafter"/>
</dbReference>
<dbReference type="PANTHER" id="PTHR14618">
    <property type="entry name" value="HOMEODOX-CONTAINING PROTEIN 1 HMBOX1"/>
    <property type="match status" value="1"/>
</dbReference>
<feature type="domain" description="HNF-p1" evidence="1">
    <location>
        <begin position="4"/>
        <end position="35"/>
    </location>
</feature>